<sequence length="168" mass="19405">MCDYKVVKIERPVRNVSKVALIPREEFNKLSQENYLNVLRFTKEKLNMSKSYYYYILERLKELGLIFENAINFKAVIPFLVEDGSLKVDKSMIYVTGRYLFFMDSGSSRFSCGSCPVRALCYYGLKTVASEIGFKVKGNYTLSVLWERAITAVFNNVMSRVSSLVLDY</sequence>
<evidence type="ECO:0000313" key="1">
    <source>
        <dbReference type="EMBL" id="MEW9491895.1"/>
    </source>
</evidence>
<comment type="caution">
    <text evidence="1">The sequence shown here is derived from an EMBL/GenBank/DDBJ whole genome shotgun (WGS) entry which is preliminary data.</text>
</comment>
<evidence type="ECO:0000313" key="2">
    <source>
        <dbReference type="Proteomes" id="UP000053480"/>
    </source>
</evidence>
<protein>
    <submittedName>
        <fullName evidence="1">Uncharacterized protein</fullName>
    </submittedName>
</protein>
<organism evidence="1 2">
    <name type="scientific">Candidatus Aramenus sulfurataquae</name>
    <dbReference type="NCBI Taxonomy" id="1326980"/>
    <lineage>
        <taxon>Archaea</taxon>
        <taxon>Thermoproteota</taxon>
        <taxon>Thermoprotei</taxon>
        <taxon>Sulfolobales</taxon>
        <taxon>Sulfolobaceae</taxon>
        <taxon>Candidatus Aramenus</taxon>
    </lineage>
</organism>
<dbReference type="Proteomes" id="UP000053480">
    <property type="component" value="Unassembled WGS sequence"/>
</dbReference>
<gene>
    <name evidence="1" type="ORF">TQ35_0006820</name>
</gene>
<reference evidence="1" key="1">
    <citation type="submission" date="2024-07" db="EMBL/GenBank/DDBJ databases">
        <title>Metagenome and Metagenome-Assembled Genomes of Archaea from a hot spring from the geothermal field of Los Azufres, Mexico.</title>
        <authorList>
            <person name="Marin-Paredes R."/>
            <person name="Martinez-Romero E."/>
            <person name="Servin-Garciduenas L.E."/>
        </authorList>
    </citation>
    <scope>NUCLEOTIDE SEQUENCE</scope>
    <source>
        <strain evidence="1">AZ1-454</strain>
    </source>
</reference>
<dbReference type="EMBL" id="JZWS03000008">
    <property type="protein sequence ID" value="MEW9491895.1"/>
    <property type="molecule type" value="Genomic_DNA"/>
</dbReference>
<name>A0ACC6TPT7_9CREN</name>
<proteinExistence type="predicted"/>
<accession>A0ACC6TPT7</accession>